<dbReference type="GO" id="GO:0009055">
    <property type="term" value="F:electron transfer activity"/>
    <property type="evidence" value="ECO:0007669"/>
    <property type="project" value="InterPro"/>
</dbReference>
<evidence type="ECO:0000256" key="6">
    <source>
        <dbReference type="PIRSR" id="PIRSR602324-1"/>
    </source>
</evidence>
<feature type="binding site" description="covalent" evidence="6">
    <location>
        <position position="98"/>
    </location>
    <ligand>
        <name>heme c</name>
        <dbReference type="ChEBI" id="CHEBI:61717"/>
    </ligand>
</feature>
<comment type="caution">
    <text evidence="8">The sequence shown here is derived from an EMBL/GenBank/DDBJ whole genome shotgun (WGS) entry which is preliminary data.</text>
</comment>
<evidence type="ECO:0000256" key="1">
    <source>
        <dbReference type="ARBA" id="ARBA00022448"/>
    </source>
</evidence>
<dbReference type="PRINTS" id="PR00606">
    <property type="entry name" value="CYTCHROMECID"/>
</dbReference>
<dbReference type="InterPro" id="IPR009056">
    <property type="entry name" value="Cyt_c-like_dom"/>
</dbReference>
<reference evidence="8 9" key="1">
    <citation type="submission" date="2019-07" db="EMBL/GenBank/DDBJ databases">
        <title>Whole genome shotgun sequence of Thiobacillus plumbophilus NBRC 107929.</title>
        <authorList>
            <person name="Hosoyama A."/>
            <person name="Uohara A."/>
            <person name="Ohji S."/>
            <person name="Ichikawa N."/>
        </authorList>
    </citation>
    <scope>NUCLEOTIDE SEQUENCE [LARGE SCALE GENOMIC DNA]</scope>
    <source>
        <strain evidence="8 9">NBRC 107929</strain>
    </source>
</reference>
<dbReference type="Pfam" id="PF00034">
    <property type="entry name" value="Cytochrom_C"/>
    <property type="match status" value="1"/>
</dbReference>
<keyword evidence="3 6" id="KW-0479">Metal-binding</keyword>
<keyword evidence="9" id="KW-1185">Reference proteome</keyword>
<evidence type="ECO:0000259" key="7">
    <source>
        <dbReference type="PROSITE" id="PS51007"/>
    </source>
</evidence>
<evidence type="ECO:0000256" key="3">
    <source>
        <dbReference type="ARBA" id="ARBA00022723"/>
    </source>
</evidence>
<gene>
    <name evidence="8" type="ORF">TPL01_07920</name>
</gene>
<dbReference type="Gene3D" id="1.10.760.10">
    <property type="entry name" value="Cytochrome c-like domain"/>
    <property type="match status" value="1"/>
</dbReference>
<keyword evidence="2 6" id="KW-0349">Heme</keyword>
<dbReference type="GO" id="GO:0005506">
    <property type="term" value="F:iron ion binding"/>
    <property type="evidence" value="ECO:0007669"/>
    <property type="project" value="InterPro"/>
</dbReference>
<dbReference type="InterPro" id="IPR036909">
    <property type="entry name" value="Cyt_c-like_dom_sf"/>
</dbReference>
<dbReference type="InterPro" id="IPR002324">
    <property type="entry name" value="Cyt_c_ID"/>
</dbReference>
<sequence length="119" mass="12510">MYFFTQLSSNEESTMKAWMGIATAAIIALGAGPAVAADSGLSLAQKNACMSCHGVDKKIVGPAYKDVAAKYKGDKGAEARLIEKVKRGGAGVWGQVPMPPNPQVKDADLKTIVSWILSL</sequence>
<protein>
    <submittedName>
        <fullName evidence="8">Cytochrome c551</fullName>
    </submittedName>
</protein>
<evidence type="ECO:0000313" key="9">
    <source>
        <dbReference type="Proteomes" id="UP000321337"/>
    </source>
</evidence>
<dbReference type="AlphaFoldDB" id="A0A512L5A4"/>
<dbReference type="Proteomes" id="UP000321337">
    <property type="component" value="Unassembled WGS sequence"/>
</dbReference>
<keyword evidence="4" id="KW-0249">Electron transport</keyword>
<feature type="binding site" description="covalent" evidence="6">
    <location>
        <position position="49"/>
    </location>
    <ligand>
        <name>heme c</name>
        <dbReference type="ChEBI" id="CHEBI:61717"/>
    </ligand>
</feature>
<accession>A0A512L5A4</accession>
<comment type="PTM">
    <text evidence="6">Binds 1 heme c group covalently per subunit.</text>
</comment>
<evidence type="ECO:0000256" key="5">
    <source>
        <dbReference type="ARBA" id="ARBA00023004"/>
    </source>
</evidence>
<dbReference type="PROSITE" id="PS51007">
    <property type="entry name" value="CYTC"/>
    <property type="match status" value="1"/>
</dbReference>
<feature type="binding site" description="covalent" evidence="6">
    <location>
        <position position="53"/>
    </location>
    <ligand>
        <name>heme c</name>
        <dbReference type="ChEBI" id="CHEBI:61717"/>
    </ligand>
</feature>
<evidence type="ECO:0000256" key="4">
    <source>
        <dbReference type="ARBA" id="ARBA00022982"/>
    </source>
</evidence>
<proteinExistence type="predicted"/>
<name>A0A512L5A4_9PROT</name>
<dbReference type="GO" id="GO:0020037">
    <property type="term" value="F:heme binding"/>
    <property type="evidence" value="ECO:0007669"/>
    <property type="project" value="InterPro"/>
</dbReference>
<organism evidence="8 9">
    <name type="scientific">Sulfuriferula plumbiphila</name>
    <dbReference type="NCBI Taxonomy" id="171865"/>
    <lineage>
        <taxon>Bacteria</taxon>
        <taxon>Pseudomonadati</taxon>
        <taxon>Pseudomonadota</taxon>
        <taxon>Betaproteobacteria</taxon>
        <taxon>Nitrosomonadales</taxon>
        <taxon>Sulfuricellaceae</taxon>
        <taxon>Sulfuriferula</taxon>
    </lineage>
</organism>
<dbReference type="EMBL" id="BKAD01000007">
    <property type="protein sequence ID" value="GEP29654.1"/>
    <property type="molecule type" value="Genomic_DNA"/>
</dbReference>
<dbReference type="SUPFAM" id="SSF46626">
    <property type="entry name" value="Cytochrome c"/>
    <property type="match status" value="1"/>
</dbReference>
<keyword evidence="5 6" id="KW-0408">Iron</keyword>
<keyword evidence="1" id="KW-0813">Transport</keyword>
<evidence type="ECO:0000256" key="2">
    <source>
        <dbReference type="ARBA" id="ARBA00022617"/>
    </source>
</evidence>
<evidence type="ECO:0000313" key="8">
    <source>
        <dbReference type="EMBL" id="GEP29654.1"/>
    </source>
</evidence>
<feature type="domain" description="Cytochrome c" evidence="7">
    <location>
        <begin position="35"/>
        <end position="119"/>
    </location>
</feature>